<dbReference type="InterPro" id="IPR012337">
    <property type="entry name" value="RNaseH-like_sf"/>
</dbReference>
<dbReference type="GO" id="GO:0004523">
    <property type="term" value="F:RNA-DNA hybrid ribonuclease activity"/>
    <property type="evidence" value="ECO:0007669"/>
    <property type="project" value="InterPro"/>
</dbReference>
<dbReference type="EMBL" id="JALANJ010000019">
    <property type="protein sequence ID" value="MCY8121632.1"/>
    <property type="molecule type" value="Genomic_DNA"/>
</dbReference>
<evidence type="ECO:0000313" key="5">
    <source>
        <dbReference type="Proteomes" id="UP001078573"/>
    </source>
</evidence>
<comment type="caution">
    <text evidence="4">The sequence shown here is derived from an EMBL/GenBank/DDBJ whole genome shotgun (WGS) entry which is preliminary data.</text>
</comment>
<keyword evidence="4" id="KW-0548">Nucleotidyltransferase</keyword>
<proteinExistence type="predicted"/>
<dbReference type="GO" id="GO:0003964">
    <property type="term" value="F:RNA-directed DNA polymerase activity"/>
    <property type="evidence" value="ECO:0007669"/>
    <property type="project" value="UniProtKB-KW"/>
</dbReference>
<feature type="domain" description="RNase H type-1" evidence="2">
    <location>
        <begin position="1"/>
        <end position="127"/>
    </location>
</feature>
<feature type="region of interest" description="Disordered" evidence="1">
    <location>
        <begin position="132"/>
        <end position="151"/>
    </location>
</feature>
<reference evidence="4" key="1">
    <citation type="submission" date="2022-02" db="EMBL/GenBank/DDBJ databases">
        <title>Crop Bioprotection Bacillus Genome Sequencing.</title>
        <authorList>
            <person name="Dunlap C."/>
        </authorList>
    </citation>
    <scope>NUCLEOTIDE SEQUENCE</scope>
    <source>
        <strain evidence="3">M18B4</strain>
        <strain evidence="4">WR1O2A-53</strain>
    </source>
</reference>
<dbReference type="CDD" id="cd09279">
    <property type="entry name" value="RNase_HI_like"/>
    <property type="match status" value="1"/>
</dbReference>
<evidence type="ECO:0000313" key="4">
    <source>
        <dbReference type="EMBL" id="MCY8456345.1"/>
    </source>
</evidence>
<dbReference type="Gene3D" id="3.30.420.10">
    <property type="entry name" value="Ribonuclease H-like superfamily/Ribonuclease H"/>
    <property type="match status" value="1"/>
</dbReference>
<feature type="compositionally biased region" description="Basic and acidic residues" evidence="1">
    <location>
        <begin position="140"/>
        <end position="151"/>
    </location>
</feature>
<evidence type="ECO:0000259" key="2">
    <source>
        <dbReference type="PROSITE" id="PS50879"/>
    </source>
</evidence>
<dbReference type="GO" id="GO:0003676">
    <property type="term" value="F:nucleic acid binding"/>
    <property type="evidence" value="ECO:0007669"/>
    <property type="project" value="InterPro"/>
</dbReference>
<dbReference type="InterPro" id="IPR036397">
    <property type="entry name" value="RNaseH_sf"/>
</dbReference>
<dbReference type="InterPro" id="IPR053151">
    <property type="entry name" value="RNase_H-like"/>
</dbReference>
<dbReference type="Proteomes" id="UP001078573">
    <property type="component" value="Unassembled WGS sequence"/>
</dbReference>
<dbReference type="PANTHER" id="PTHR47723">
    <property type="entry name" value="OS05G0353850 PROTEIN"/>
    <property type="match status" value="1"/>
</dbReference>
<keyword evidence="4" id="KW-0808">Transferase</keyword>
<evidence type="ECO:0000256" key="1">
    <source>
        <dbReference type="SAM" id="MobiDB-lite"/>
    </source>
</evidence>
<name>A0A9Q4HL32_BACSC</name>
<dbReference type="Pfam" id="PF13456">
    <property type="entry name" value="RVT_3"/>
    <property type="match status" value="1"/>
</dbReference>
<dbReference type="Proteomes" id="UP001070352">
    <property type="component" value="Unassembled WGS sequence"/>
</dbReference>
<keyword evidence="4" id="KW-0695">RNA-directed DNA polymerase</keyword>
<dbReference type="SUPFAM" id="SSF53098">
    <property type="entry name" value="Ribonuclease H-like"/>
    <property type="match status" value="1"/>
</dbReference>
<dbReference type="EMBL" id="JALAPQ010000006">
    <property type="protein sequence ID" value="MCY8456345.1"/>
    <property type="molecule type" value="Genomic_DNA"/>
</dbReference>
<accession>A0A9Q4HL32</accession>
<evidence type="ECO:0000313" key="3">
    <source>
        <dbReference type="EMBL" id="MCY8121632.1"/>
    </source>
</evidence>
<dbReference type="InterPro" id="IPR002156">
    <property type="entry name" value="RNaseH_domain"/>
</dbReference>
<gene>
    <name evidence="3" type="ORF">MOC45_13590</name>
    <name evidence="4" type="ORF">MOC89_05490</name>
</gene>
<dbReference type="PANTHER" id="PTHR47723:SF19">
    <property type="entry name" value="POLYNUCLEOTIDYL TRANSFERASE, RIBONUCLEASE H-LIKE SUPERFAMILY PROTEIN"/>
    <property type="match status" value="1"/>
</dbReference>
<sequence length="151" mass="17026">MPTEIYVDGASAGNPGLSGIGIFIKHEGKAESFSIPIGMHTNQEAEFLALIEGMKLCAKRGYQSVSFRTDSDIVERAAEFEMVKNKTFHPYVEEIIRLKAAFPLFFIKWIPGKQNQKADHLAKEAIRLNDKNEISINGHPNDEVNKHEKER</sequence>
<dbReference type="RefSeq" id="WP_003218254.1">
    <property type="nucleotide sequence ID" value="NZ_CBCRWV010000005.1"/>
</dbReference>
<dbReference type="AlphaFoldDB" id="A0A9Q4HL32"/>
<protein>
    <submittedName>
        <fullName evidence="4">Reverse transcriptase-like protein</fullName>
    </submittedName>
</protein>
<organism evidence="4 5">
    <name type="scientific">Bacillus spizizenii</name>
    <name type="common">Bacillus subtilis subsp. spizizenii</name>
    <dbReference type="NCBI Taxonomy" id="96241"/>
    <lineage>
        <taxon>Bacteria</taxon>
        <taxon>Bacillati</taxon>
        <taxon>Bacillota</taxon>
        <taxon>Bacilli</taxon>
        <taxon>Bacillales</taxon>
        <taxon>Bacillaceae</taxon>
        <taxon>Bacillus</taxon>
    </lineage>
</organism>
<dbReference type="PROSITE" id="PS50879">
    <property type="entry name" value="RNASE_H_1"/>
    <property type="match status" value="1"/>
</dbReference>